<dbReference type="Pfam" id="PF20789">
    <property type="entry name" value="4HBT_3C"/>
    <property type="match status" value="1"/>
</dbReference>
<dbReference type="InterPro" id="IPR049449">
    <property type="entry name" value="TesB_ACOT8-like_N"/>
</dbReference>
<dbReference type="Gene3D" id="2.40.160.210">
    <property type="entry name" value="Acyl-CoA thioesterase, double hotdog domain"/>
    <property type="match status" value="1"/>
</dbReference>
<comment type="caution">
    <text evidence="3">The sequence shown here is derived from an EMBL/GenBank/DDBJ whole genome shotgun (WGS) entry which is preliminary data.</text>
</comment>
<dbReference type="EMBL" id="BLKW01000004">
    <property type="protein sequence ID" value="GFG75910.1"/>
    <property type="molecule type" value="Genomic_DNA"/>
</dbReference>
<feature type="domain" description="Acyl-CoA thioesterase-like N-terminal HotDog" evidence="1">
    <location>
        <begin position="25"/>
        <end position="101"/>
    </location>
</feature>
<feature type="domain" description="Acyl-CoA thioesterase-like C-terminal" evidence="2">
    <location>
        <begin position="126"/>
        <end position="247"/>
    </location>
</feature>
<evidence type="ECO:0000259" key="2">
    <source>
        <dbReference type="Pfam" id="PF20789"/>
    </source>
</evidence>
<keyword evidence="4" id="KW-1185">Reference proteome</keyword>
<evidence type="ECO:0000259" key="1">
    <source>
        <dbReference type="Pfam" id="PF13622"/>
    </source>
</evidence>
<dbReference type="Proteomes" id="UP000465361">
    <property type="component" value="Unassembled WGS sequence"/>
</dbReference>
<proteinExistence type="predicted"/>
<sequence>MRAYVVPDGDSYVPTRIAQGPWGATMAGHVIGGILGWAAERAAGDPELQPARLTVDLFRPTKLEPMRVTATIARDGRRIRVVDATLTQHGTDVARASAVFVRRGSQPDQHVWSMPVTMPPMPSERDAAPDNSPFFLRAYGWGSDTGPAHGVTHRLTPKYAWVRETKVLVDGEPLTPFTRAAMAGDVTNPLTHWGTKGLQFINVDYTLTLSRLPSGPDIGLAALTHYSHAGVAAGAAMLFDQHGPIGNGMATALADTRFRPPRR</sequence>
<name>A0A7I9Y1L4_9MYCO</name>
<evidence type="ECO:0000313" key="4">
    <source>
        <dbReference type="Proteomes" id="UP000465361"/>
    </source>
</evidence>
<protein>
    <recommendedName>
        <fullName evidence="5">Thioesterase</fullName>
    </recommendedName>
</protein>
<dbReference type="InterPro" id="IPR029069">
    <property type="entry name" value="HotDog_dom_sf"/>
</dbReference>
<gene>
    <name evidence="3" type="ORF">MBOT_32750</name>
</gene>
<accession>A0A7I9Y1L4</accession>
<dbReference type="InterPro" id="IPR042171">
    <property type="entry name" value="Acyl-CoA_hotdog"/>
</dbReference>
<dbReference type="InterPro" id="IPR049450">
    <property type="entry name" value="ACOT8-like_C"/>
</dbReference>
<dbReference type="SUPFAM" id="SSF54637">
    <property type="entry name" value="Thioesterase/thiol ester dehydrase-isomerase"/>
    <property type="match status" value="1"/>
</dbReference>
<dbReference type="Pfam" id="PF13622">
    <property type="entry name" value="4HBT_3"/>
    <property type="match status" value="1"/>
</dbReference>
<dbReference type="AlphaFoldDB" id="A0A7I9Y1L4"/>
<organism evidence="3 4">
    <name type="scientific">Mycobacterium botniense</name>
    <dbReference type="NCBI Taxonomy" id="84962"/>
    <lineage>
        <taxon>Bacteria</taxon>
        <taxon>Bacillati</taxon>
        <taxon>Actinomycetota</taxon>
        <taxon>Actinomycetes</taxon>
        <taxon>Mycobacteriales</taxon>
        <taxon>Mycobacteriaceae</taxon>
        <taxon>Mycobacterium</taxon>
    </lineage>
</organism>
<reference evidence="3 4" key="1">
    <citation type="journal article" date="2019" name="Emerg. Microbes Infect.">
        <title>Comprehensive subspecies identification of 175 nontuberculous mycobacteria species based on 7547 genomic profiles.</title>
        <authorList>
            <person name="Matsumoto Y."/>
            <person name="Kinjo T."/>
            <person name="Motooka D."/>
            <person name="Nabeya D."/>
            <person name="Jung N."/>
            <person name="Uechi K."/>
            <person name="Horii T."/>
            <person name="Iida T."/>
            <person name="Fujita J."/>
            <person name="Nakamura S."/>
        </authorList>
    </citation>
    <scope>NUCLEOTIDE SEQUENCE [LARGE SCALE GENOMIC DNA]</scope>
    <source>
        <strain evidence="3 4">JCM 17322</strain>
    </source>
</reference>
<evidence type="ECO:0008006" key="5">
    <source>
        <dbReference type="Google" id="ProtNLM"/>
    </source>
</evidence>
<evidence type="ECO:0000313" key="3">
    <source>
        <dbReference type="EMBL" id="GFG75910.1"/>
    </source>
</evidence>